<organism evidence="8 9">
    <name type="scientific">Amphibalanus amphitrite</name>
    <name type="common">Striped barnacle</name>
    <name type="synonym">Balanus amphitrite</name>
    <dbReference type="NCBI Taxonomy" id="1232801"/>
    <lineage>
        <taxon>Eukaryota</taxon>
        <taxon>Metazoa</taxon>
        <taxon>Ecdysozoa</taxon>
        <taxon>Arthropoda</taxon>
        <taxon>Crustacea</taxon>
        <taxon>Multicrustacea</taxon>
        <taxon>Cirripedia</taxon>
        <taxon>Thoracica</taxon>
        <taxon>Thoracicalcarea</taxon>
        <taxon>Balanomorpha</taxon>
        <taxon>Balanoidea</taxon>
        <taxon>Balanidae</taxon>
        <taxon>Amphibalaninae</taxon>
        <taxon>Amphibalanus</taxon>
    </lineage>
</organism>
<proteinExistence type="predicted"/>
<keyword evidence="3 7" id="KW-0812">Transmembrane</keyword>
<keyword evidence="4 7" id="KW-1133">Transmembrane helix</keyword>
<dbReference type="Proteomes" id="UP000440578">
    <property type="component" value="Unassembled WGS sequence"/>
</dbReference>
<dbReference type="GO" id="GO:0005886">
    <property type="term" value="C:plasma membrane"/>
    <property type="evidence" value="ECO:0007669"/>
    <property type="project" value="UniProtKB-SubCell"/>
</dbReference>
<feature type="region of interest" description="Disordered" evidence="6">
    <location>
        <begin position="1"/>
        <end position="42"/>
    </location>
</feature>
<evidence type="ECO:0008006" key="10">
    <source>
        <dbReference type="Google" id="ProtNLM"/>
    </source>
</evidence>
<dbReference type="EMBL" id="VIIS01001538">
    <property type="protein sequence ID" value="KAF0296733.1"/>
    <property type="molecule type" value="Genomic_DNA"/>
</dbReference>
<keyword evidence="5 7" id="KW-0472">Membrane</keyword>
<feature type="compositionally biased region" description="Polar residues" evidence="6">
    <location>
        <begin position="1"/>
        <end position="17"/>
    </location>
</feature>
<evidence type="ECO:0000256" key="3">
    <source>
        <dbReference type="ARBA" id="ARBA00022692"/>
    </source>
</evidence>
<sequence>MSWTGHPSSPVNANTPGTLPDGDTPGTLPDGEKPAVEPAPAGPLPRSVGALLRLLELTGAAGPPGWRRLLYACLLHALQTAAAYQTTAWSLRYGLQKLAAGVPAVRVVADTAFFGVAFVLRWLTLSAVLLRGRRHFSAELDRVRACLDQLSDLPGWAAPRRRTARIAAALLAVMLALTVGIGWTTEGFISPEICRSQHWSKCLLAWTRRVGYVGLVVSFQLVPVKFLLVGLLISDGLETVNAELRAMVNGERPAGAWQLQRLARLRARLTDSFVRLTGDSAAELVLAMANGMLLQVTLFMSVLETLRSAFTAQDVAGFAVYLMSTGLTLSGPCEAGQRALQLSADSRRLLLQLEGRRPELASQAALLREAAAQDLDTLGDLGLFRLRRSTIVSASSTILTYVIIMVQFSEAGGGGRDAAAAGSVSVTTAALP</sequence>
<keyword evidence="2" id="KW-1003">Cell membrane</keyword>
<comment type="caution">
    <text evidence="8">The sequence shown here is derived from an EMBL/GenBank/DDBJ whole genome shotgun (WGS) entry which is preliminary data.</text>
</comment>
<evidence type="ECO:0000313" key="8">
    <source>
        <dbReference type="EMBL" id="KAF0296733.1"/>
    </source>
</evidence>
<gene>
    <name evidence="8" type="ORF">FJT64_005825</name>
</gene>
<evidence type="ECO:0000256" key="2">
    <source>
        <dbReference type="ARBA" id="ARBA00022475"/>
    </source>
</evidence>
<comment type="subcellular location">
    <subcellularLocation>
        <location evidence="1">Cell membrane</location>
        <topology evidence="1">Multi-pass membrane protein</topology>
    </subcellularLocation>
</comment>
<dbReference type="AlphaFoldDB" id="A0A6A4VST8"/>
<evidence type="ECO:0000256" key="4">
    <source>
        <dbReference type="ARBA" id="ARBA00022989"/>
    </source>
</evidence>
<keyword evidence="9" id="KW-1185">Reference proteome</keyword>
<reference evidence="8 9" key="1">
    <citation type="submission" date="2019-07" db="EMBL/GenBank/DDBJ databases">
        <title>Draft genome assembly of a fouling barnacle, Amphibalanus amphitrite (Darwin, 1854): The first reference genome for Thecostraca.</title>
        <authorList>
            <person name="Kim W."/>
        </authorList>
    </citation>
    <scope>NUCLEOTIDE SEQUENCE [LARGE SCALE GENOMIC DNA]</scope>
    <source>
        <strain evidence="8">SNU_AA5</strain>
        <tissue evidence="8">Soma without cirri and trophi</tissue>
    </source>
</reference>
<evidence type="ECO:0000256" key="1">
    <source>
        <dbReference type="ARBA" id="ARBA00004651"/>
    </source>
</evidence>
<evidence type="ECO:0000256" key="6">
    <source>
        <dbReference type="SAM" id="MobiDB-lite"/>
    </source>
</evidence>
<evidence type="ECO:0000256" key="5">
    <source>
        <dbReference type="ARBA" id="ARBA00023136"/>
    </source>
</evidence>
<evidence type="ECO:0000313" key="9">
    <source>
        <dbReference type="Proteomes" id="UP000440578"/>
    </source>
</evidence>
<accession>A0A6A4VST8</accession>
<evidence type="ECO:0000256" key="7">
    <source>
        <dbReference type="SAM" id="Phobius"/>
    </source>
</evidence>
<protein>
    <recommendedName>
        <fullName evidence="10">Gustatory receptor</fullName>
    </recommendedName>
</protein>
<dbReference type="Pfam" id="PF08395">
    <property type="entry name" value="7tm_7"/>
    <property type="match status" value="1"/>
</dbReference>
<feature type="transmembrane region" description="Helical" evidence="7">
    <location>
        <begin position="166"/>
        <end position="185"/>
    </location>
</feature>
<dbReference type="GO" id="GO:0050909">
    <property type="term" value="P:sensory perception of taste"/>
    <property type="evidence" value="ECO:0007669"/>
    <property type="project" value="InterPro"/>
</dbReference>
<dbReference type="InterPro" id="IPR013604">
    <property type="entry name" value="7TM_chemorcpt"/>
</dbReference>
<name>A0A6A4VST8_AMPAM</name>